<dbReference type="InterPro" id="IPR011009">
    <property type="entry name" value="Kinase-like_dom_sf"/>
</dbReference>
<evidence type="ECO:0000313" key="10">
    <source>
        <dbReference type="EMBL" id="OAQ65641.1"/>
    </source>
</evidence>
<dbReference type="SUPFAM" id="SSF56112">
    <property type="entry name" value="Protein kinase-like (PK-like)"/>
    <property type="match status" value="1"/>
</dbReference>
<keyword evidence="3" id="KW-0808">Transferase</keyword>
<reference evidence="10 11" key="1">
    <citation type="submission" date="2016-01" db="EMBL/GenBank/DDBJ databases">
        <title>Biosynthesis of antibiotic leucinostatins and their inhibition on Phytophthora in bio-control Purpureocillium lilacinum.</title>
        <authorList>
            <person name="Wang G."/>
            <person name="Liu Z."/>
            <person name="Lin R."/>
            <person name="Li E."/>
            <person name="Mao Z."/>
            <person name="Ling J."/>
            <person name="Yin W."/>
            <person name="Xie B."/>
        </authorList>
    </citation>
    <scope>NUCLEOTIDE SEQUENCE [LARGE SCALE GENOMIC DNA]</scope>
    <source>
        <strain evidence="10">PLBJ-1</strain>
    </source>
</reference>
<dbReference type="PANTHER" id="PTHR24343:SF541">
    <property type="entry name" value="SERINE_THREONINE-PROTEIN KINASE SKS1-RELATED"/>
    <property type="match status" value="1"/>
</dbReference>
<gene>
    <name evidence="10" type="ORF">VFPBJ_11173</name>
</gene>
<dbReference type="PROSITE" id="PS50011">
    <property type="entry name" value="PROTEIN_KINASE_DOM"/>
    <property type="match status" value="1"/>
</dbReference>
<comment type="catalytic activity">
    <reaction evidence="7">
        <text>L-threonyl-[protein] + ATP = O-phospho-L-threonyl-[protein] + ADP + H(+)</text>
        <dbReference type="Rhea" id="RHEA:46608"/>
        <dbReference type="Rhea" id="RHEA-COMP:11060"/>
        <dbReference type="Rhea" id="RHEA-COMP:11605"/>
        <dbReference type="ChEBI" id="CHEBI:15378"/>
        <dbReference type="ChEBI" id="CHEBI:30013"/>
        <dbReference type="ChEBI" id="CHEBI:30616"/>
        <dbReference type="ChEBI" id="CHEBI:61977"/>
        <dbReference type="ChEBI" id="CHEBI:456216"/>
        <dbReference type="EC" id="2.7.11.1"/>
    </reaction>
</comment>
<dbReference type="InterPro" id="IPR000719">
    <property type="entry name" value="Prot_kinase_dom"/>
</dbReference>
<evidence type="ECO:0000256" key="5">
    <source>
        <dbReference type="ARBA" id="ARBA00022777"/>
    </source>
</evidence>
<keyword evidence="2" id="KW-0723">Serine/threonine-protein kinase</keyword>
<feature type="domain" description="Protein kinase" evidence="9">
    <location>
        <begin position="73"/>
        <end position="349"/>
    </location>
</feature>
<proteinExistence type="predicted"/>
<evidence type="ECO:0000256" key="4">
    <source>
        <dbReference type="ARBA" id="ARBA00022741"/>
    </source>
</evidence>
<sequence>MWYLFVPIDQAVLLLYCSSVSQHRLACSFGPRDMQGFATSIGPVTAITATTKTTTHAHQSSRSQLSTHAVSCLTAVGRLGRLVDGCIPIDINTTVRYAVKCLSKLTSDGAPVEPKQADDQQREIRLHYLVSAHPNITQMFNIVDDPDCIFIILEYCPEGDLFVNITGHDQYVRHDELSKSVYLQILRAVEHCHHLQVYHRDLKPENILVTDHGYTVKLFDFGLATSDARSDDFGCGSRFYMSPESLERSSGRNYYLCAPSDVWSLGIILVNLTCGSNPWTVATIEDSAYREYGRSEGFLKSILPLSDAMNDILRCALEPDPELRVTISGLRKMVEACSTLTVPAVHVVLPLRDGWFAENSLP</sequence>
<dbReference type="GO" id="GO:0005634">
    <property type="term" value="C:nucleus"/>
    <property type="evidence" value="ECO:0007669"/>
    <property type="project" value="TreeGrafter"/>
</dbReference>
<protein>
    <recommendedName>
        <fullName evidence="1">non-specific serine/threonine protein kinase</fullName>
        <ecNumber evidence="1">2.7.11.1</ecNumber>
    </recommendedName>
</protein>
<dbReference type="EC" id="2.7.11.1" evidence="1"/>
<dbReference type="Pfam" id="PF00069">
    <property type="entry name" value="Pkinase"/>
    <property type="match status" value="1"/>
</dbReference>
<dbReference type="GO" id="GO:0005524">
    <property type="term" value="F:ATP binding"/>
    <property type="evidence" value="ECO:0007669"/>
    <property type="project" value="UniProtKB-KW"/>
</dbReference>
<dbReference type="Proteomes" id="UP000078240">
    <property type="component" value="Unassembled WGS sequence"/>
</dbReference>
<evidence type="ECO:0000259" key="9">
    <source>
        <dbReference type="PROSITE" id="PS50011"/>
    </source>
</evidence>
<dbReference type="Gene3D" id="1.10.510.10">
    <property type="entry name" value="Transferase(Phosphotransferase) domain 1"/>
    <property type="match status" value="1"/>
</dbReference>
<evidence type="ECO:0000313" key="11">
    <source>
        <dbReference type="Proteomes" id="UP000078240"/>
    </source>
</evidence>
<organism evidence="10 11">
    <name type="scientific">Purpureocillium lilacinum</name>
    <name type="common">Paecilomyces lilacinus</name>
    <dbReference type="NCBI Taxonomy" id="33203"/>
    <lineage>
        <taxon>Eukaryota</taxon>
        <taxon>Fungi</taxon>
        <taxon>Dikarya</taxon>
        <taxon>Ascomycota</taxon>
        <taxon>Pezizomycotina</taxon>
        <taxon>Sordariomycetes</taxon>
        <taxon>Hypocreomycetidae</taxon>
        <taxon>Hypocreales</taxon>
        <taxon>Ophiocordycipitaceae</taxon>
        <taxon>Purpureocillium</taxon>
    </lineage>
</organism>
<dbReference type="GO" id="GO:0005737">
    <property type="term" value="C:cytoplasm"/>
    <property type="evidence" value="ECO:0007669"/>
    <property type="project" value="TreeGrafter"/>
</dbReference>
<evidence type="ECO:0000256" key="8">
    <source>
        <dbReference type="ARBA" id="ARBA00048679"/>
    </source>
</evidence>
<dbReference type="SMART" id="SM00220">
    <property type="entry name" value="S_TKc"/>
    <property type="match status" value="1"/>
</dbReference>
<comment type="caution">
    <text evidence="10">The sequence shown here is derived from an EMBL/GenBank/DDBJ whole genome shotgun (WGS) entry which is preliminary data.</text>
</comment>
<dbReference type="PROSITE" id="PS00108">
    <property type="entry name" value="PROTEIN_KINASE_ST"/>
    <property type="match status" value="1"/>
</dbReference>
<evidence type="ECO:0000256" key="6">
    <source>
        <dbReference type="ARBA" id="ARBA00022840"/>
    </source>
</evidence>
<keyword evidence="4" id="KW-0547">Nucleotide-binding</keyword>
<comment type="catalytic activity">
    <reaction evidence="8">
        <text>L-seryl-[protein] + ATP = O-phospho-L-seryl-[protein] + ADP + H(+)</text>
        <dbReference type="Rhea" id="RHEA:17989"/>
        <dbReference type="Rhea" id="RHEA-COMP:9863"/>
        <dbReference type="Rhea" id="RHEA-COMP:11604"/>
        <dbReference type="ChEBI" id="CHEBI:15378"/>
        <dbReference type="ChEBI" id="CHEBI:29999"/>
        <dbReference type="ChEBI" id="CHEBI:30616"/>
        <dbReference type="ChEBI" id="CHEBI:83421"/>
        <dbReference type="ChEBI" id="CHEBI:456216"/>
        <dbReference type="EC" id="2.7.11.1"/>
    </reaction>
</comment>
<evidence type="ECO:0000256" key="1">
    <source>
        <dbReference type="ARBA" id="ARBA00012513"/>
    </source>
</evidence>
<name>A0A179FK41_PURLI</name>
<dbReference type="EMBL" id="LSBH01000014">
    <property type="protein sequence ID" value="OAQ65641.1"/>
    <property type="molecule type" value="Genomic_DNA"/>
</dbReference>
<dbReference type="PANTHER" id="PTHR24343">
    <property type="entry name" value="SERINE/THREONINE KINASE"/>
    <property type="match status" value="1"/>
</dbReference>
<evidence type="ECO:0000256" key="3">
    <source>
        <dbReference type="ARBA" id="ARBA00022679"/>
    </source>
</evidence>
<keyword evidence="5" id="KW-0418">Kinase</keyword>
<evidence type="ECO:0000256" key="2">
    <source>
        <dbReference type="ARBA" id="ARBA00022527"/>
    </source>
</evidence>
<keyword evidence="6" id="KW-0067">ATP-binding</keyword>
<dbReference type="AlphaFoldDB" id="A0A179FK41"/>
<evidence type="ECO:0000256" key="7">
    <source>
        <dbReference type="ARBA" id="ARBA00047899"/>
    </source>
</evidence>
<dbReference type="InterPro" id="IPR008271">
    <property type="entry name" value="Ser/Thr_kinase_AS"/>
</dbReference>
<accession>A0A179FK41</accession>
<dbReference type="GO" id="GO:0004674">
    <property type="term" value="F:protein serine/threonine kinase activity"/>
    <property type="evidence" value="ECO:0007669"/>
    <property type="project" value="UniProtKB-KW"/>
</dbReference>